<sequence length="354" mass="38147">MKIASSDILLSSQHSAIDKHSISESLRAWTGSQRPDFEGRNTNTSRPQADHVALSSEGKAAQKSDPVADMQDAVDNDPRMQLLMRMIEALTGKKIKILSMKDLQPAQTPPPEQVQDPNQAAKEQPAQASAGFGVEYERHETHYEAEQTSFSAQGVVKTADGREITFSLQLNMSREYLEQSDVSVRLGDAARQAKDPLVINFSGNAAQLTSAKFSFDLDADGKTEQISFVAPGSGFLALDKNQDGKINNGSELFGPASGNGFTDLAAYDKDGNRWIDENDAVFNQLKVWSKDAQGNDQLASLKDAGVGAIYLGNAATEFSIKDASNRLDGKIRSSGVYLSEDGVAGTVQQVDLAA</sequence>
<dbReference type="PANTHER" id="PTHR39431">
    <property type="entry name" value="FRPA/C-RELATED PROTEIN"/>
    <property type="match status" value="1"/>
</dbReference>
<name>A0A6F8VGV8_9PROT</name>
<dbReference type="Proteomes" id="UP000502260">
    <property type="component" value="Chromosome"/>
</dbReference>
<dbReference type="RefSeq" id="WP_173067550.1">
    <property type="nucleotide sequence ID" value="NZ_AP022853.1"/>
</dbReference>
<dbReference type="KEGG" id="slac:SKTS_32230"/>
<accession>A0A6F8VGV8</accession>
<gene>
    <name evidence="2" type="ORF">SKTS_32230</name>
</gene>
<evidence type="ECO:0000313" key="3">
    <source>
        <dbReference type="Proteomes" id="UP000502260"/>
    </source>
</evidence>
<feature type="region of interest" description="Disordered" evidence="1">
    <location>
        <begin position="26"/>
        <end position="72"/>
    </location>
</feature>
<reference evidence="3" key="1">
    <citation type="submission" date="2020-03" db="EMBL/GenBank/DDBJ databases">
        <title>Complete genome sequence of sulfur-oxidizing bacterium skT11.</title>
        <authorList>
            <person name="Kanda M."/>
            <person name="Kojima H."/>
            <person name="Fukui M."/>
        </authorList>
    </citation>
    <scope>NUCLEOTIDE SEQUENCE [LARGE SCALE GENOMIC DNA]</scope>
    <source>
        <strain evidence="3">skT11</strain>
    </source>
</reference>
<dbReference type="EMBL" id="AP022853">
    <property type="protein sequence ID" value="BCB28337.1"/>
    <property type="molecule type" value="Genomic_DNA"/>
</dbReference>
<protein>
    <recommendedName>
        <fullName evidence="4">VCBS repeat-containing protein</fullName>
    </recommendedName>
</protein>
<evidence type="ECO:0000256" key="1">
    <source>
        <dbReference type="SAM" id="MobiDB-lite"/>
    </source>
</evidence>
<evidence type="ECO:0000313" key="2">
    <source>
        <dbReference type="EMBL" id="BCB28337.1"/>
    </source>
</evidence>
<organism evidence="2 3">
    <name type="scientific">Sulfurimicrobium lacus</name>
    <dbReference type="NCBI Taxonomy" id="2715678"/>
    <lineage>
        <taxon>Bacteria</taxon>
        <taxon>Pseudomonadati</taxon>
        <taxon>Pseudomonadota</taxon>
        <taxon>Betaproteobacteria</taxon>
        <taxon>Nitrosomonadales</taxon>
        <taxon>Sulfuricellaceae</taxon>
        <taxon>Sulfurimicrobium</taxon>
    </lineage>
</organism>
<evidence type="ECO:0008006" key="4">
    <source>
        <dbReference type="Google" id="ProtNLM"/>
    </source>
</evidence>
<proteinExistence type="predicted"/>
<dbReference type="AlphaFoldDB" id="A0A6F8VGV8"/>
<keyword evidence="3" id="KW-1185">Reference proteome</keyword>
<dbReference type="PANTHER" id="PTHR39431:SF1">
    <property type="entry name" value="FRPA_C-RELATED PROTEIN"/>
    <property type="match status" value="1"/>
</dbReference>
<feature type="region of interest" description="Disordered" evidence="1">
    <location>
        <begin position="104"/>
        <end position="128"/>
    </location>
</feature>